<dbReference type="AlphaFoldDB" id="A0A8S9WRW0"/>
<evidence type="ECO:0000256" key="3">
    <source>
        <dbReference type="ARBA" id="ARBA00022833"/>
    </source>
</evidence>
<dbReference type="Pfam" id="PF03226">
    <property type="entry name" value="Yippee-Mis18"/>
    <property type="match status" value="1"/>
</dbReference>
<evidence type="ECO:0000256" key="2">
    <source>
        <dbReference type="ARBA" id="ARBA00022723"/>
    </source>
</evidence>
<dbReference type="InterPro" id="IPR039058">
    <property type="entry name" value="Yippee_fam"/>
</dbReference>
<keyword evidence="2" id="KW-0479">Metal-binding</keyword>
<dbReference type="GO" id="GO:0046872">
    <property type="term" value="F:metal ion binding"/>
    <property type="evidence" value="ECO:0007669"/>
    <property type="project" value="UniProtKB-KW"/>
</dbReference>
<comment type="similarity">
    <text evidence="1">Belongs to the yippee family.</text>
</comment>
<keyword evidence="7" id="KW-1185">Reference proteome</keyword>
<feature type="compositionally biased region" description="Low complexity" evidence="4">
    <location>
        <begin position="1"/>
        <end position="10"/>
    </location>
</feature>
<comment type="caution">
    <text evidence="6">The sequence shown here is derived from an EMBL/GenBank/DDBJ whole genome shotgun (WGS) entry which is preliminary data.</text>
</comment>
<dbReference type="InterPro" id="IPR004910">
    <property type="entry name" value="Yippee/Mis18/Cereblon"/>
</dbReference>
<feature type="region of interest" description="Disordered" evidence="4">
    <location>
        <begin position="1"/>
        <end position="29"/>
    </location>
</feature>
<dbReference type="EMBL" id="WIXP02000015">
    <property type="protein sequence ID" value="KAF6198974.1"/>
    <property type="molecule type" value="Genomic_DNA"/>
</dbReference>
<evidence type="ECO:0000256" key="4">
    <source>
        <dbReference type="SAM" id="MobiDB-lite"/>
    </source>
</evidence>
<evidence type="ECO:0000313" key="7">
    <source>
        <dbReference type="Proteomes" id="UP000466442"/>
    </source>
</evidence>
<gene>
    <name evidence="6" type="ORF">GE061_006997</name>
</gene>
<feature type="domain" description="Yippee" evidence="5">
    <location>
        <begin position="131"/>
        <end position="228"/>
    </location>
</feature>
<name>A0A8S9WRW0_APOLU</name>
<dbReference type="OrthoDB" id="6407410at2759"/>
<proteinExistence type="inferred from homology"/>
<reference evidence="6" key="1">
    <citation type="journal article" date="2021" name="Mol. Ecol. Resour.">
        <title>Apolygus lucorum genome provides insights into omnivorousness and mesophyll feeding.</title>
        <authorList>
            <person name="Liu Y."/>
            <person name="Liu H."/>
            <person name="Wang H."/>
            <person name="Huang T."/>
            <person name="Liu B."/>
            <person name="Yang B."/>
            <person name="Yin L."/>
            <person name="Li B."/>
            <person name="Zhang Y."/>
            <person name="Zhang S."/>
            <person name="Jiang F."/>
            <person name="Zhang X."/>
            <person name="Ren Y."/>
            <person name="Wang B."/>
            <person name="Wang S."/>
            <person name="Lu Y."/>
            <person name="Wu K."/>
            <person name="Fan W."/>
            <person name="Wang G."/>
        </authorList>
    </citation>
    <scope>NUCLEOTIDE SEQUENCE</scope>
    <source>
        <strain evidence="6">12Hb</strain>
    </source>
</reference>
<dbReference type="InterPro" id="IPR034751">
    <property type="entry name" value="Yippee"/>
</dbReference>
<evidence type="ECO:0000259" key="5">
    <source>
        <dbReference type="PROSITE" id="PS51792"/>
    </source>
</evidence>
<accession>A0A8S9WRW0</accession>
<dbReference type="Proteomes" id="UP000466442">
    <property type="component" value="Unassembled WGS sequence"/>
</dbReference>
<dbReference type="PROSITE" id="PS51792">
    <property type="entry name" value="YIPPEE"/>
    <property type="match status" value="1"/>
</dbReference>
<keyword evidence="3" id="KW-0862">Zinc</keyword>
<evidence type="ECO:0000313" key="6">
    <source>
        <dbReference type="EMBL" id="KAF6198974.1"/>
    </source>
</evidence>
<protein>
    <recommendedName>
        <fullName evidence="5">Yippee domain-containing protein</fullName>
    </recommendedName>
</protein>
<sequence>MTETTASAPASEPPKAKSPKKKEALRRPASRKPSLSILLFALSLSRLGLICNCINDTGRIQQNLKFKPPGGKIFSDLGRSDSPQFNKTRRQLNDIRAESVLPCIHQCVTNESFNLRVQMGRIFLEHMGGARLFSCASCDANLTNRGELISTRFTGATGRAFLFNKVVNIKTSKVQDRVMLTGRHMVRDVSCKNCSAKLGWVYEFATEENQRYKEGRVILERALITESDGIDERIHDDN</sequence>
<organism evidence="6 7">
    <name type="scientific">Apolygus lucorum</name>
    <name type="common">Small green plant bug</name>
    <name type="synonym">Lygocoris lucorum</name>
    <dbReference type="NCBI Taxonomy" id="248454"/>
    <lineage>
        <taxon>Eukaryota</taxon>
        <taxon>Metazoa</taxon>
        <taxon>Ecdysozoa</taxon>
        <taxon>Arthropoda</taxon>
        <taxon>Hexapoda</taxon>
        <taxon>Insecta</taxon>
        <taxon>Pterygota</taxon>
        <taxon>Neoptera</taxon>
        <taxon>Paraneoptera</taxon>
        <taxon>Hemiptera</taxon>
        <taxon>Heteroptera</taxon>
        <taxon>Panheteroptera</taxon>
        <taxon>Cimicomorpha</taxon>
        <taxon>Miridae</taxon>
        <taxon>Mirini</taxon>
        <taxon>Apolygus</taxon>
    </lineage>
</organism>
<dbReference type="PANTHER" id="PTHR13848">
    <property type="entry name" value="PROTEIN YIPPEE-LIKE CG15309-RELATED"/>
    <property type="match status" value="1"/>
</dbReference>
<evidence type="ECO:0000256" key="1">
    <source>
        <dbReference type="ARBA" id="ARBA00005613"/>
    </source>
</evidence>